<evidence type="ECO:0000313" key="2">
    <source>
        <dbReference type="Proteomes" id="UP000215374"/>
    </source>
</evidence>
<name>A0A239YKY8_9CORY</name>
<dbReference type="AlphaFoldDB" id="A0A239YKY8"/>
<protein>
    <submittedName>
        <fullName evidence="1">Uncharacterized protein</fullName>
    </submittedName>
</protein>
<gene>
    <name evidence="1" type="ORF">SAMEA4535761_00549</name>
</gene>
<dbReference type="Proteomes" id="UP000215374">
    <property type="component" value="Chromosome 1"/>
</dbReference>
<evidence type="ECO:0000313" key="1">
    <source>
        <dbReference type="EMBL" id="SNV59769.1"/>
    </source>
</evidence>
<reference evidence="1 2" key="1">
    <citation type="submission" date="2017-06" db="EMBL/GenBank/DDBJ databases">
        <authorList>
            <consortium name="Pathogen Informatics"/>
        </authorList>
    </citation>
    <scope>NUCLEOTIDE SEQUENCE [LARGE SCALE GENOMIC DNA]</scope>
    <source>
        <strain evidence="1 2">NCTC13015</strain>
    </source>
</reference>
<dbReference type="EMBL" id="LT906467">
    <property type="protein sequence ID" value="SNV59769.1"/>
    <property type="molecule type" value="Genomic_DNA"/>
</dbReference>
<organism evidence="1 2">
    <name type="scientific">Corynebacterium imitans</name>
    <dbReference type="NCBI Taxonomy" id="156978"/>
    <lineage>
        <taxon>Bacteria</taxon>
        <taxon>Bacillati</taxon>
        <taxon>Actinomycetota</taxon>
        <taxon>Actinomycetes</taxon>
        <taxon>Mycobacteriales</taxon>
        <taxon>Corynebacteriaceae</taxon>
        <taxon>Corynebacterium</taxon>
    </lineage>
</organism>
<proteinExistence type="predicted"/>
<sequence length="30" mass="3389">MAWEQAASHAIGLIFTTMRRWHSGQMRGAS</sequence>
<accession>A0A239YKY8</accession>